<name>A0A5N6TG29_ASPAV</name>
<feature type="compositionally biased region" description="Basic and acidic residues" evidence="1">
    <location>
        <begin position="74"/>
        <end position="86"/>
    </location>
</feature>
<accession>A0A5N6TG29</accession>
<dbReference type="OrthoDB" id="4227359at2759"/>
<evidence type="ECO:0000313" key="3">
    <source>
        <dbReference type="Proteomes" id="UP000325780"/>
    </source>
</evidence>
<feature type="region of interest" description="Disordered" evidence="1">
    <location>
        <begin position="74"/>
        <end position="109"/>
    </location>
</feature>
<reference evidence="2 3" key="1">
    <citation type="submission" date="2019-04" db="EMBL/GenBank/DDBJ databases">
        <title>Friends and foes A comparative genomics study of 23 Aspergillus species from section Flavi.</title>
        <authorList>
            <consortium name="DOE Joint Genome Institute"/>
            <person name="Kjaerbolling I."/>
            <person name="Vesth T."/>
            <person name="Frisvad J.C."/>
            <person name="Nybo J.L."/>
            <person name="Theobald S."/>
            <person name="Kildgaard S."/>
            <person name="Isbrandt T."/>
            <person name="Kuo A."/>
            <person name="Sato A."/>
            <person name="Lyhne E.K."/>
            <person name="Kogle M.E."/>
            <person name="Wiebenga A."/>
            <person name="Kun R.S."/>
            <person name="Lubbers R.J."/>
            <person name="Makela M.R."/>
            <person name="Barry K."/>
            <person name="Chovatia M."/>
            <person name="Clum A."/>
            <person name="Daum C."/>
            <person name="Haridas S."/>
            <person name="He G."/>
            <person name="LaButti K."/>
            <person name="Lipzen A."/>
            <person name="Mondo S."/>
            <person name="Riley R."/>
            <person name="Salamov A."/>
            <person name="Simmons B.A."/>
            <person name="Magnuson J.K."/>
            <person name="Henrissat B."/>
            <person name="Mortensen U.H."/>
            <person name="Larsen T.O."/>
            <person name="Devries R.P."/>
            <person name="Grigoriev I.V."/>
            <person name="Machida M."/>
            <person name="Baker S.E."/>
            <person name="Andersen M.R."/>
        </authorList>
    </citation>
    <scope>NUCLEOTIDE SEQUENCE [LARGE SCALE GENOMIC DNA]</scope>
    <source>
        <strain evidence="2 3">IBT 18842</strain>
    </source>
</reference>
<dbReference type="AlphaFoldDB" id="A0A5N6TG29"/>
<gene>
    <name evidence="2" type="ORF">BDV25DRAFT_144749</name>
</gene>
<feature type="region of interest" description="Disordered" evidence="1">
    <location>
        <begin position="1"/>
        <end position="50"/>
    </location>
</feature>
<organism evidence="2 3">
    <name type="scientific">Aspergillus avenaceus</name>
    <dbReference type="NCBI Taxonomy" id="36643"/>
    <lineage>
        <taxon>Eukaryota</taxon>
        <taxon>Fungi</taxon>
        <taxon>Dikarya</taxon>
        <taxon>Ascomycota</taxon>
        <taxon>Pezizomycotina</taxon>
        <taxon>Eurotiomycetes</taxon>
        <taxon>Eurotiomycetidae</taxon>
        <taxon>Eurotiales</taxon>
        <taxon>Aspergillaceae</taxon>
        <taxon>Aspergillus</taxon>
        <taxon>Aspergillus subgen. Circumdati</taxon>
    </lineage>
</organism>
<proteinExistence type="predicted"/>
<keyword evidence="3" id="KW-1185">Reference proteome</keyword>
<dbReference type="Proteomes" id="UP000325780">
    <property type="component" value="Unassembled WGS sequence"/>
</dbReference>
<dbReference type="EMBL" id="ML742358">
    <property type="protein sequence ID" value="KAE8145328.1"/>
    <property type="molecule type" value="Genomic_DNA"/>
</dbReference>
<evidence type="ECO:0000313" key="2">
    <source>
        <dbReference type="EMBL" id="KAE8145328.1"/>
    </source>
</evidence>
<protein>
    <submittedName>
        <fullName evidence="2">Uncharacterized protein</fullName>
    </submittedName>
</protein>
<evidence type="ECO:0000256" key="1">
    <source>
        <dbReference type="SAM" id="MobiDB-lite"/>
    </source>
</evidence>
<feature type="compositionally biased region" description="Low complexity" evidence="1">
    <location>
        <begin position="1"/>
        <end position="24"/>
    </location>
</feature>
<sequence length="122" mass="13319">MASNITSSATTATTTTTTTTTTASKRSAKSPPETPLDLSANFANSRKSNFPHPMAVGYDHEVFLQLTAGKDAEKTPNQVYREERVRQKTTRALDPAILDPQGEPGPVDFECAEHEGVKERLR</sequence>